<dbReference type="EMBL" id="FUYP01000007">
    <property type="protein sequence ID" value="SKB51237.1"/>
    <property type="molecule type" value="Genomic_DNA"/>
</dbReference>
<name>A0A1T5BVP5_9SPHN</name>
<evidence type="ECO:0000259" key="2">
    <source>
        <dbReference type="Pfam" id="PF09832"/>
    </source>
</evidence>
<organism evidence="3 4">
    <name type="scientific">Sphingopyxis flava</name>
    <dbReference type="NCBI Taxonomy" id="1507287"/>
    <lineage>
        <taxon>Bacteria</taxon>
        <taxon>Pseudomonadati</taxon>
        <taxon>Pseudomonadota</taxon>
        <taxon>Alphaproteobacteria</taxon>
        <taxon>Sphingomonadales</taxon>
        <taxon>Sphingomonadaceae</taxon>
        <taxon>Sphingopyxis</taxon>
    </lineage>
</organism>
<dbReference type="Pfam" id="PF09832">
    <property type="entry name" value="DUF2059"/>
    <property type="match status" value="1"/>
</dbReference>
<protein>
    <recommendedName>
        <fullName evidence="2">DUF2059 domain-containing protein</fullName>
    </recommendedName>
</protein>
<feature type="domain" description="DUF2059" evidence="2">
    <location>
        <begin position="203"/>
        <end position="243"/>
    </location>
</feature>
<proteinExistence type="predicted"/>
<evidence type="ECO:0000313" key="3">
    <source>
        <dbReference type="EMBL" id="SKB51237.1"/>
    </source>
</evidence>
<accession>A0A1T5BVP5</accession>
<dbReference type="InterPro" id="IPR018637">
    <property type="entry name" value="DUF2059"/>
</dbReference>
<dbReference type="AlphaFoldDB" id="A0A1T5BVP5"/>
<evidence type="ECO:0000256" key="1">
    <source>
        <dbReference type="SAM" id="MobiDB-lite"/>
    </source>
</evidence>
<evidence type="ECO:0000313" key="4">
    <source>
        <dbReference type="Proteomes" id="UP000190044"/>
    </source>
</evidence>
<gene>
    <name evidence="3" type="ORF">SAMN06295937_1007176</name>
</gene>
<reference evidence="4" key="1">
    <citation type="submission" date="2017-02" db="EMBL/GenBank/DDBJ databases">
        <authorList>
            <person name="Varghese N."/>
            <person name="Submissions S."/>
        </authorList>
    </citation>
    <scope>NUCLEOTIDE SEQUENCE [LARGE SCALE GENOMIC DNA]</scope>
    <source>
        <strain evidence="4">R11H</strain>
    </source>
</reference>
<sequence>MVEGESQKREEGCLTNRGKETPMSTWKSILLAGTILVAPVSAAAQEAPAAEALADEAVWEAGAGSEASLADSKAKMQQEMDAAIAIIEKMFDTSDLPPIDPARLTLAEGTTAALIPNGSLEKMMDNLYGKMLRTLLAETGSNSDLMLSIKTGIDSEKIAALDEATKNAAADIFDPHRKEREEQAIKVVQPLVSEALADIEAPMRAGLAKAYARKFSADQLSELNSFFATPTGKSYSGEALALQADPEVMLAVVKAIPPMVTKFLDRAPAIEGQFKDLPKEKGLADLSDAEMKKLAKLMKVNVQTLKDNRDLMSGEMETADAMIGEAGDEAAWDEASAAAEAEANGAYDVAEEAADAAAAAAADAYYDPAYDRDNWSDADRQRVEALEEAANNASTAAFEAQEEAVAKARKKLPPTD</sequence>
<keyword evidence="4" id="KW-1185">Reference proteome</keyword>
<feature type="compositionally biased region" description="Basic residues" evidence="1">
    <location>
        <begin position="407"/>
        <end position="416"/>
    </location>
</feature>
<feature type="region of interest" description="Disordered" evidence="1">
    <location>
        <begin position="393"/>
        <end position="416"/>
    </location>
</feature>
<dbReference type="Proteomes" id="UP000190044">
    <property type="component" value="Unassembled WGS sequence"/>
</dbReference>